<dbReference type="HOGENOM" id="CLU_1821855_0_0_11"/>
<reference evidence="1 2" key="1">
    <citation type="journal article" date="2013" name="ISME J.">
        <title>Metabolic model for the filamentous 'Candidatus Microthrix parvicella' based on genomic and metagenomic analyses.</title>
        <authorList>
            <person name="Jon McIlroy S."/>
            <person name="Kristiansen R."/>
            <person name="Albertsen M."/>
            <person name="Michael Karst S."/>
            <person name="Rossetti S."/>
            <person name="Lund Nielsen J."/>
            <person name="Tandoi V."/>
            <person name="James Seviour R."/>
            <person name="Nielsen P.H."/>
        </authorList>
    </citation>
    <scope>NUCLEOTIDE SEQUENCE [LARGE SCALE GENOMIC DNA]</scope>
    <source>
        <strain evidence="1 2">RN1</strain>
    </source>
</reference>
<gene>
    <name evidence="1" type="ORF">BN381_130285</name>
</gene>
<dbReference type="EMBL" id="CANL01000005">
    <property type="protein sequence ID" value="CCM62727.1"/>
    <property type="molecule type" value="Genomic_DNA"/>
</dbReference>
<keyword evidence="2" id="KW-1185">Reference proteome</keyword>
<evidence type="ECO:0000313" key="1">
    <source>
        <dbReference type="EMBL" id="CCM62727.1"/>
    </source>
</evidence>
<accession>R4Z293</accession>
<name>R4Z293_9ACTN</name>
<protein>
    <submittedName>
        <fullName evidence="1">Uncharacterized protein</fullName>
    </submittedName>
</protein>
<proteinExistence type="predicted"/>
<dbReference type="Proteomes" id="UP000018291">
    <property type="component" value="Unassembled WGS sequence"/>
</dbReference>
<organism evidence="1 2">
    <name type="scientific">Candidatus Neomicrothrix parvicella RN1</name>
    <dbReference type="NCBI Taxonomy" id="1229780"/>
    <lineage>
        <taxon>Bacteria</taxon>
        <taxon>Bacillati</taxon>
        <taxon>Actinomycetota</taxon>
        <taxon>Acidimicrobiia</taxon>
        <taxon>Acidimicrobiales</taxon>
        <taxon>Microthrixaceae</taxon>
        <taxon>Candidatus Neomicrothrix</taxon>
    </lineage>
</organism>
<evidence type="ECO:0000313" key="2">
    <source>
        <dbReference type="Proteomes" id="UP000018291"/>
    </source>
</evidence>
<dbReference type="AlphaFoldDB" id="R4Z293"/>
<sequence length="141" mass="14789">MGFPPERGKEKSYRYSLSGIACVPNSTTSAPSARLAWASFLVGSSNCNPFIYTTSAFDSTSAALGFGSKVWLSLPSGTIPVTVARSPTTLETMLVIGATVVTMTGLPSVAVSDPPLQAEAATTTRTANACRVRNMPSRYCE</sequence>
<comment type="caution">
    <text evidence="1">The sequence shown here is derived from an EMBL/GenBank/DDBJ whole genome shotgun (WGS) entry which is preliminary data.</text>
</comment>